<dbReference type="GO" id="GO:0046914">
    <property type="term" value="F:transition metal ion binding"/>
    <property type="evidence" value="ECO:0007669"/>
    <property type="project" value="InterPro"/>
</dbReference>
<dbReference type="Proteomes" id="UP000261231">
    <property type="component" value="Unassembled WGS sequence"/>
</dbReference>
<sequence length="138" mass="15767">MKEETTRLSASLEDYLKEIYLLNLEGQEVRITDIARSLGISKPSVNRAMNTLKELELLEHEHYGKITLTDAGRDTAKNILDTNKIVYRFLTEILDVDEQTALAEADLMEHDISKGTRKKLKKFIKKSTDKKSADKKAK</sequence>
<dbReference type="PROSITE" id="PS50944">
    <property type="entry name" value="HTH_DTXR"/>
    <property type="match status" value="1"/>
</dbReference>
<dbReference type="InterPro" id="IPR050536">
    <property type="entry name" value="DtxR_MntR_Metal-Reg"/>
</dbReference>
<dbReference type="InterPro" id="IPR036388">
    <property type="entry name" value="WH-like_DNA-bd_sf"/>
</dbReference>
<dbReference type="Pfam" id="PF01325">
    <property type="entry name" value="Fe_dep_repress"/>
    <property type="match status" value="1"/>
</dbReference>
<dbReference type="EMBL" id="QVEP01000023">
    <property type="protein sequence ID" value="RGB79561.1"/>
    <property type="molecule type" value="Genomic_DNA"/>
</dbReference>
<feature type="region of interest" description="Disordered" evidence="5">
    <location>
        <begin position="116"/>
        <end position="138"/>
    </location>
</feature>
<dbReference type="InterPro" id="IPR022689">
    <property type="entry name" value="Iron_dep_repressor"/>
</dbReference>
<dbReference type="PANTHER" id="PTHR33238">
    <property type="entry name" value="IRON (METAL) DEPENDENT REPRESSOR, DTXR FAMILY"/>
    <property type="match status" value="1"/>
</dbReference>
<evidence type="ECO:0000259" key="6">
    <source>
        <dbReference type="PROSITE" id="PS50944"/>
    </source>
</evidence>
<dbReference type="Proteomes" id="UP000260773">
    <property type="component" value="Unassembled WGS sequence"/>
</dbReference>
<keyword evidence="2" id="KW-0805">Transcription regulation</keyword>
<dbReference type="Pfam" id="PF02742">
    <property type="entry name" value="Fe_dep_repr_C"/>
    <property type="match status" value="1"/>
</dbReference>
<dbReference type="AlphaFoldDB" id="A0A3E2TML2"/>
<dbReference type="Gene3D" id="1.10.10.10">
    <property type="entry name" value="Winged helix-like DNA-binding domain superfamily/Winged helix DNA-binding domain"/>
    <property type="match status" value="1"/>
</dbReference>
<dbReference type="PANTHER" id="PTHR33238:SF7">
    <property type="entry name" value="IRON-DEPENDENT TRANSCRIPTIONAL REGULATOR"/>
    <property type="match status" value="1"/>
</dbReference>
<evidence type="ECO:0000256" key="1">
    <source>
        <dbReference type="ARBA" id="ARBA00007871"/>
    </source>
</evidence>
<dbReference type="GO" id="GO:0003700">
    <property type="term" value="F:DNA-binding transcription factor activity"/>
    <property type="evidence" value="ECO:0007669"/>
    <property type="project" value="InterPro"/>
</dbReference>
<accession>A0A3E2TML2</accession>
<dbReference type="OrthoDB" id="9794394at2"/>
<evidence type="ECO:0000256" key="2">
    <source>
        <dbReference type="ARBA" id="ARBA00023015"/>
    </source>
</evidence>
<feature type="domain" description="HTH dtxR-type" evidence="6">
    <location>
        <begin position="8"/>
        <end position="69"/>
    </location>
</feature>
<dbReference type="InterPro" id="IPR022687">
    <property type="entry name" value="HTH_DTXR"/>
</dbReference>
<keyword evidence="10" id="KW-1185">Reference proteome</keyword>
<evidence type="ECO:0000313" key="9">
    <source>
        <dbReference type="Proteomes" id="UP000260773"/>
    </source>
</evidence>
<evidence type="ECO:0000256" key="4">
    <source>
        <dbReference type="ARBA" id="ARBA00023163"/>
    </source>
</evidence>
<dbReference type="EMBL" id="QVFD01000005">
    <property type="protein sequence ID" value="RGC47991.1"/>
    <property type="molecule type" value="Genomic_DNA"/>
</dbReference>
<dbReference type="InterPro" id="IPR036421">
    <property type="entry name" value="Fe_dep_repressor_sf"/>
</dbReference>
<keyword evidence="3" id="KW-0238">DNA-binding</keyword>
<dbReference type="SMART" id="SM00529">
    <property type="entry name" value="HTH_DTXR"/>
    <property type="match status" value="1"/>
</dbReference>
<evidence type="ECO:0000256" key="3">
    <source>
        <dbReference type="ARBA" id="ARBA00023125"/>
    </source>
</evidence>
<dbReference type="InterPro" id="IPR001367">
    <property type="entry name" value="Fe_dep_repressor"/>
</dbReference>
<dbReference type="GO" id="GO:0003677">
    <property type="term" value="F:DNA binding"/>
    <property type="evidence" value="ECO:0007669"/>
    <property type="project" value="UniProtKB-KW"/>
</dbReference>
<proteinExistence type="inferred from homology"/>
<dbReference type="RefSeq" id="WP_117528519.1">
    <property type="nucleotide sequence ID" value="NZ_JAMXUZ010000001.1"/>
</dbReference>
<keyword evidence="4" id="KW-0804">Transcription</keyword>
<dbReference type="SUPFAM" id="SSF46785">
    <property type="entry name" value="Winged helix' DNA-binding domain"/>
    <property type="match status" value="1"/>
</dbReference>
<name>A0A3E2TML2_9FIRM</name>
<feature type="compositionally biased region" description="Basic and acidic residues" evidence="5">
    <location>
        <begin position="126"/>
        <end position="138"/>
    </location>
</feature>
<evidence type="ECO:0000313" key="10">
    <source>
        <dbReference type="Proteomes" id="UP000261231"/>
    </source>
</evidence>
<comment type="similarity">
    <text evidence="1">Belongs to the DtxR/MntR family.</text>
</comment>
<evidence type="ECO:0000313" key="7">
    <source>
        <dbReference type="EMBL" id="RGB79561.1"/>
    </source>
</evidence>
<feature type="compositionally biased region" description="Basic residues" evidence="5">
    <location>
        <begin position="116"/>
        <end position="125"/>
    </location>
</feature>
<dbReference type="GO" id="GO:0046983">
    <property type="term" value="F:protein dimerization activity"/>
    <property type="evidence" value="ECO:0007669"/>
    <property type="project" value="InterPro"/>
</dbReference>
<organism evidence="7 9">
    <name type="scientific">Coprococcus catus</name>
    <dbReference type="NCBI Taxonomy" id="116085"/>
    <lineage>
        <taxon>Bacteria</taxon>
        <taxon>Bacillati</taxon>
        <taxon>Bacillota</taxon>
        <taxon>Clostridia</taxon>
        <taxon>Lachnospirales</taxon>
        <taxon>Lachnospiraceae</taxon>
        <taxon>Coprococcus</taxon>
    </lineage>
</organism>
<reference evidence="9 10" key="1">
    <citation type="submission" date="2018-08" db="EMBL/GenBank/DDBJ databases">
        <title>A genome reference for cultivated species of the human gut microbiota.</title>
        <authorList>
            <person name="Zou Y."/>
            <person name="Xue W."/>
            <person name="Luo G."/>
        </authorList>
    </citation>
    <scope>NUCLEOTIDE SEQUENCE [LARGE SCALE GENOMIC DNA]</scope>
    <source>
        <strain evidence="7 9">AF45-17</strain>
        <strain evidence="8 10">AM28-39</strain>
    </source>
</reference>
<protein>
    <submittedName>
        <fullName evidence="7">Metal-dependent transcriptional regulator</fullName>
    </submittedName>
</protein>
<dbReference type="SUPFAM" id="SSF47979">
    <property type="entry name" value="Iron-dependent repressor protein, dimerization domain"/>
    <property type="match status" value="1"/>
</dbReference>
<evidence type="ECO:0000256" key="5">
    <source>
        <dbReference type="SAM" id="MobiDB-lite"/>
    </source>
</evidence>
<dbReference type="Gene3D" id="1.10.60.10">
    <property type="entry name" value="Iron dependent repressor, metal binding and dimerisation domain"/>
    <property type="match status" value="1"/>
</dbReference>
<dbReference type="InterPro" id="IPR036390">
    <property type="entry name" value="WH_DNA-bd_sf"/>
</dbReference>
<gene>
    <name evidence="7" type="ORF">DW070_09940</name>
    <name evidence="8" type="ORF">DW747_07475</name>
</gene>
<comment type="caution">
    <text evidence="7">The sequence shown here is derived from an EMBL/GenBank/DDBJ whole genome shotgun (WGS) entry which is preliminary data.</text>
</comment>
<evidence type="ECO:0000313" key="8">
    <source>
        <dbReference type="EMBL" id="RGC47991.1"/>
    </source>
</evidence>